<dbReference type="SUPFAM" id="SSF54975">
    <property type="entry name" value="Acylphosphatase/BLUF domain-like"/>
    <property type="match status" value="1"/>
</dbReference>
<comment type="caution">
    <text evidence="2">The sequence shown here is derived from an EMBL/GenBank/DDBJ whole genome shotgun (WGS) entry which is preliminary data.</text>
</comment>
<dbReference type="GO" id="GO:0009882">
    <property type="term" value="F:blue light photoreceptor activity"/>
    <property type="evidence" value="ECO:0007669"/>
    <property type="project" value="InterPro"/>
</dbReference>
<dbReference type="Pfam" id="PF04940">
    <property type="entry name" value="BLUF"/>
    <property type="match status" value="1"/>
</dbReference>
<dbReference type="AlphaFoldDB" id="A0A7K1TF51"/>
<evidence type="ECO:0000259" key="1">
    <source>
        <dbReference type="PROSITE" id="PS50925"/>
    </source>
</evidence>
<dbReference type="RefSeq" id="WP_157565684.1">
    <property type="nucleotide sequence ID" value="NZ_WQKZ01000003.1"/>
</dbReference>
<gene>
    <name evidence="2" type="ORF">GO988_11940</name>
</gene>
<accession>A0A7K1TF51</accession>
<sequence length="194" mass="22368">MTELQDEAQRRRAIALAIALTADTHLAPDQYEFDLLESYAQGERTLNQVLLELDTRVQHLLYRSQAVELLTAVQLTELLEESRAWNRAHGITGLLCYGSDGHFVQVLEGPAHEVHALYVKIQRDKRHQNVQLLSNKAASSRWFTDWQMAFVETDAPDFFWLISYLEAREHNLVMPQIPITEPLLLTLLNQFSRT</sequence>
<name>A0A7K1TF51_9BACT</name>
<keyword evidence="3" id="KW-1185">Reference proteome</keyword>
<reference evidence="2 3" key="1">
    <citation type="submission" date="2019-12" db="EMBL/GenBank/DDBJ databases">
        <title>Hymenobacter sp. HMF4947 Genome sequencing and assembly.</title>
        <authorList>
            <person name="Kang H."/>
            <person name="Cha I."/>
            <person name="Kim H."/>
            <person name="Joh K."/>
        </authorList>
    </citation>
    <scope>NUCLEOTIDE SEQUENCE [LARGE SCALE GENOMIC DNA]</scope>
    <source>
        <strain evidence="2 3">HMF4947</strain>
    </source>
</reference>
<dbReference type="SMART" id="SM01034">
    <property type="entry name" value="BLUF"/>
    <property type="match status" value="1"/>
</dbReference>
<dbReference type="Gene3D" id="3.30.70.100">
    <property type="match status" value="1"/>
</dbReference>
<feature type="domain" description="BLUF" evidence="1">
    <location>
        <begin position="57"/>
        <end position="149"/>
    </location>
</feature>
<proteinExistence type="predicted"/>
<dbReference type="EMBL" id="WQKZ01000003">
    <property type="protein sequence ID" value="MVN77037.1"/>
    <property type="molecule type" value="Genomic_DNA"/>
</dbReference>
<dbReference type="InterPro" id="IPR036046">
    <property type="entry name" value="Acylphosphatase-like_dom_sf"/>
</dbReference>
<dbReference type="GO" id="GO:0071949">
    <property type="term" value="F:FAD binding"/>
    <property type="evidence" value="ECO:0007669"/>
    <property type="project" value="InterPro"/>
</dbReference>
<evidence type="ECO:0000313" key="2">
    <source>
        <dbReference type="EMBL" id="MVN77037.1"/>
    </source>
</evidence>
<organism evidence="2 3">
    <name type="scientific">Hymenobacter ginkgonis</name>
    <dbReference type="NCBI Taxonomy" id="2682976"/>
    <lineage>
        <taxon>Bacteria</taxon>
        <taxon>Pseudomonadati</taxon>
        <taxon>Bacteroidota</taxon>
        <taxon>Cytophagia</taxon>
        <taxon>Cytophagales</taxon>
        <taxon>Hymenobacteraceae</taxon>
        <taxon>Hymenobacter</taxon>
    </lineage>
</organism>
<dbReference type="Proteomes" id="UP000441336">
    <property type="component" value="Unassembled WGS sequence"/>
</dbReference>
<evidence type="ECO:0000313" key="3">
    <source>
        <dbReference type="Proteomes" id="UP000441336"/>
    </source>
</evidence>
<dbReference type="PROSITE" id="PS50925">
    <property type="entry name" value="BLUF"/>
    <property type="match status" value="1"/>
</dbReference>
<protein>
    <recommendedName>
        <fullName evidence="1">BLUF domain-containing protein</fullName>
    </recommendedName>
</protein>
<dbReference type="InterPro" id="IPR007024">
    <property type="entry name" value="BLUF_domain"/>
</dbReference>